<reference evidence="8" key="1">
    <citation type="submission" date="2019-04" db="EMBL/GenBank/DDBJ databases">
        <title>Sequencing of skin fungus with MAO and IRED activity.</title>
        <authorList>
            <person name="Marsaioli A.J."/>
            <person name="Bonatto J.M.C."/>
            <person name="Reis Junior O."/>
        </authorList>
    </citation>
    <scope>NUCLEOTIDE SEQUENCE</scope>
    <source>
        <strain evidence="8">30M1</strain>
    </source>
</reference>
<dbReference type="GO" id="GO:0016020">
    <property type="term" value="C:membrane"/>
    <property type="evidence" value="ECO:0007669"/>
    <property type="project" value="UniProtKB-SubCell"/>
</dbReference>
<comment type="subcellular location">
    <subcellularLocation>
        <location evidence="1">Membrane</location>
        <topology evidence="1">Multi-pass membrane protein</topology>
    </subcellularLocation>
</comment>
<dbReference type="PANTHER" id="PTHR45649">
    <property type="entry name" value="AMINO-ACID PERMEASE BAT1"/>
    <property type="match status" value="1"/>
</dbReference>
<evidence type="ECO:0000256" key="6">
    <source>
        <dbReference type="SAM" id="MobiDB-lite"/>
    </source>
</evidence>
<dbReference type="Pfam" id="PF13520">
    <property type="entry name" value="AA_permease_2"/>
    <property type="match status" value="1"/>
</dbReference>
<evidence type="ECO:0000313" key="8">
    <source>
        <dbReference type="EMBL" id="KAF2994986.1"/>
    </source>
</evidence>
<dbReference type="EMBL" id="SWKU01000036">
    <property type="protein sequence ID" value="KAF2994986.1"/>
    <property type="molecule type" value="Genomic_DNA"/>
</dbReference>
<dbReference type="OrthoDB" id="2588159at2759"/>
<dbReference type="Pfam" id="PF17132">
    <property type="entry name" value="Glyco_hydro_106"/>
    <property type="match status" value="1"/>
</dbReference>
<evidence type="ECO:0000256" key="4">
    <source>
        <dbReference type="ARBA" id="ARBA00022989"/>
    </source>
</evidence>
<feature type="transmembrane region" description="Helical" evidence="7">
    <location>
        <begin position="438"/>
        <end position="462"/>
    </location>
</feature>
<comment type="caution">
    <text evidence="8">The sequence shown here is derived from an EMBL/GenBank/DDBJ whole genome shotgun (WGS) entry which is preliminary data.</text>
</comment>
<feature type="transmembrane region" description="Helical" evidence="7">
    <location>
        <begin position="55"/>
        <end position="73"/>
    </location>
</feature>
<dbReference type="PROSITE" id="PS00218">
    <property type="entry name" value="AMINO_ACID_PERMEASE_1"/>
    <property type="match status" value="1"/>
</dbReference>
<sequence>MDASKNSAPKPPESDFRSSQHKQQFESDAQSDSQDAQVLSAMGHVEELPRQFNNWSMLALAFSVLGTWSTLAQNMASGLTSGGPISILWGLVLVTACNLCICVSLGELTSSMPTALGQAYWIHRLWTTPTGRFTAFMTDFILATKVLHSENWPGAGYGWLQFVVYVTLTASLTVVNITACRKTRILPWINNFVGIMFMLLFITFIMAFLISVSTKHSHHYQSAGFVFGQWINGTGWSNGVVWFIGLVQSAYGLTAFDACIHMVEELPSPSRAAPRILWLSVLIGAITGFFFMLVCLFCIQDLESITSADLPFVELCVQTTGLTGATILLALFIFNGFGQNISIMTTASRLTWGFARDGGLPFNKYMAVVNDQWHVPVRALWIQGLLISAIGLLYLFANTVLQAILSVSTIALTISYALPIAVLLFVGRDKMSPGPFQLGKWGYTANVVSLIYCSITTVFFFFPTDPNPAPADMNWAIAVFGIMLLIAIGFWFLQGRRSYLRTEDTLVRIVSGQAVEEYGSVTGAAKDSLMQTHKFRDPSIEFRPKFRYWLPDASVQSELVVRDIHEAKAIGAGGLEFLPFYAYGAGDESYKRNMATNPNQPFVEPNFPDWDIYGFGTPTYVGLFKDALIAAKDAGILLDLPVGANQGQGVPAVPGTAGLAMQLLMGHVTISPGGIASGPVPKAQQPIDAIQSGLQFMHPLEDYQTPNLVVVLAYQLLPGASNSSSLIQYTSLNRTSFIDLSSLITAEGTLQWSPPDASKSWKVFSFWESYTNQRSCDGGPNPTTIIGNGSWIVDHFSKRGASRITDFWDEIFLSDPEIADLVKTVGKYAWEDSMEQLAALPWTPGLLARFKASYGYDMTSYLPVIFSSLNTWGGFAPPYAEAFFFNDDSAETQRLYSLDYQRVLNDGYQDYIAQFQDWTKSIGIRYSNQPAYNLPLQMSSDVPFIDAPEAESLGFKDNVDMYRQFSGPAHFYNKSVISTEVGAVQEGAYLLTIPDLLRLIKRSFAGGFTMSVIHGFPTFTPYPNTTWPGYTAFYYQFTEMWNQVQPSWMHMRDTLDYVGRNQWALQQGTPQIDLAFYVYDSPWLPLSQYNSTNLEKLGYTYDYIGADNIASDHARVVDGRLGVPGYKTLIFNNQSVISNNASEALVQLASNGLPLIFIGSAPYRAYPSQDQSKVDATMARVLSSPGVHHLDTIDQLPGLLQDIRITPRVYLNCSSSPVYPVYRASVSADYVFFFNDQKADVDCTATISIQDVDPYELNAWTGDEIPAPAIRNNSTLSMRVSLKAEETRLFALRRSLSPSFYSDTPQIFHATDDIPANLTTWNLTIEDWHSAPDRFACPASDITQQASAFLHQ</sequence>
<protein>
    <submittedName>
        <fullName evidence="8">Uncharacterized protein</fullName>
    </submittedName>
</protein>
<feature type="transmembrane region" description="Helical" evidence="7">
    <location>
        <begin position="403"/>
        <end position="426"/>
    </location>
</feature>
<feature type="transmembrane region" description="Helical" evidence="7">
    <location>
        <begin position="379"/>
        <end position="397"/>
    </location>
</feature>
<dbReference type="InterPro" id="IPR004840">
    <property type="entry name" value="Amino_acid_permease_CS"/>
</dbReference>
<evidence type="ECO:0000256" key="5">
    <source>
        <dbReference type="ARBA" id="ARBA00023136"/>
    </source>
</evidence>
<keyword evidence="3 7" id="KW-0812">Transmembrane</keyword>
<keyword evidence="2" id="KW-0813">Transport</keyword>
<evidence type="ECO:0000256" key="7">
    <source>
        <dbReference type="SAM" id="Phobius"/>
    </source>
</evidence>
<keyword evidence="4 7" id="KW-1133">Transmembrane helix</keyword>
<feature type="transmembrane region" description="Helical" evidence="7">
    <location>
        <begin position="192"/>
        <end position="212"/>
    </location>
</feature>
<accession>A0A9P4T597</accession>
<dbReference type="GO" id="GO:0022857">
    <property type="term" value="F:transmembrane transporter activity"/>
    <property type="evidence" value="ECO:0007669"/>
    <property type="project" value="InterPro"/>
</dbReference>
<keyword evidence="5 7" id="KW-0472">Membrane</keyword>
<keyword evidence="9" id="KW-1185">Reference proteome</keyword>
<feature type="transmembrane region" description="Helical" evidence="7">
    <location>
        <begin position="85"/>
        <end position="106"/>
    </location>
</feature>
<evidence type="ECO:0000256" key="1">
    <source>
        <dbReference type="ARBA" id="ARBA00004141"/>
    </source>
</evidence>
<dbReference type="PANTHER" id="PTHR45649:SF22">
    <property type="entry name" value="TRANSPORTER, PUTATIVE (EUROFUNG)-RELATED"/>
    <property type="match status" value="1"/>
</dbReference>
<evidence type="ECO:0000313" key="9">
    <source>
        <dbReference type="Proteomes" id="UP000801428"/>
    </source>
</evidence>
<dbReference type="Proteomes" id="UP000801428">
    <property type="component" value="Unassembled WGS sequence"/>
</dbReference>
<dbReference type="InterPro" id="IPR002293">
    <property type="entry name" value="AA/rel_permease1"/>
</dbReference>
<gene>
    <name evidence="8" type="ORF">E8E13_003871</name>
</gene>
<name>A0A9P4T597_CURKU</name>
<organism evidence="8 9">
    <name type="scientific">Curvularia kusanoi</name>
    <name type="common">Cochliobolus kusanoi</name>
    <dbReference type="NCBI Taxonomy" id="90978"/>
    <lineage>
        <taxon>Eukaryota</taxon>
        <taxon>Fungi</taxon>
        <taxon>Dikarya</taxon>
        <taxon>Ascomycota</taxon>
        <taxon>Pezizomycotina</taxon>
        <taxon>Dothideomycetes</taxon>
        <taxon>Pleosporomycetidae</taxon>
        <taxon>Pleosporales</taxon>
        <taxon>Pleosporineae</taxon>
        <taxon>Pleosporaceae</taxon>
        <taxon>Curvularia</taxon>
    </lineage>
</organism>
<feature type="transmembrane region" description="Helical" evidence="7">
    <location>
        <begin position="159"/>
        <end position="180"/>
    </location>
</feature>
<feature type="transmembrane region" description="Helical" evidence="7">
    <location>
        <begin position="311"/>
        <end position="334"/>
    </location>
</feature>
<feature type="transmembrane region" description="Helical" evidence="7">
    <location>
        <begin position="276"/>
        <end position="299"/>
    </location>
</feature>
<feature type="transmembrane region" description="Helical" evidence="7">
    <location>
        <begin position="474"/>
        <end position="493"/>
    </location>
</feature>
<proteinExistence type="predicted"/>
<feature type="region of interest" description="Disordered" evidence="6">
    <location>
        <begin position="1"/>
        <end position="31"/>
    </location>
</feature>
<evidence type="ECO:0000256" key="3">
    <source>
        <dbReference type="ARBA" id="ARBA00022692"/>
    </source>
</evidence>
<evidence type="ECO:0000256" key="2">
    <source>
        <dbReference type="ARBA" id="ARBA00022448"/>
    </source>
</evidence>
<dbReference type="Gene3D" id="1.20.1740.10">
    <property type="entry name" value="Amino acid/polyamine transporter I"/>
    <property type="match status" value="1"/>
</dbReference>
<dbReference type="GO" id="GO:0006865">
    <property type="term" value="P:amino acid transport"/>
    <property type="evidence" value="ECO:0007669"/>
    <property type="project" value="InterPro"/>
</dbReference>